<dbReference type="AlphaFoldDB" id="A0A1B1NDI9"/>
<dbReference type="EMBL" id="CP014989">
    <property type="protein sequence ID" value="ANS79502.1"/>
    <property type="molecule type" value="Genomic_DNA"/>
</dbReference>
<dbReference type="Proteomes" id="UP000092482">
    <property type="component" value="Chromosome"/>
</dbReference>
<dbReference type="KEGG" id="serj:SGUI_2106"/>
<evidence type="ECO:0000313" key="2">
    <source>
        <dbReference type="Proteomes" id="UP000092482"/>
    </source>
</evidence>
<organism evidence="1 2">
    <name type="scientific">Serinicoccus hydrothermalis</name>
    <dbReference type="NCBI Taxonomy" id="1758689"/>
    <lineage>
        <taxon>Bacteria</taxon>
        <taxon>Bacillati</taxon>
        <taxon>Actinomycetota</taxon>
        <taxon>Actinomycetes</taxon>
        <taxon>Micrococcales</taxon>
        <taxon>Ornithinimicrobiaceae</taxon>
        <taxon>Serinicoccus</taxon>
    </lineage>
</organism>
<evidence type="ECO:0000313" key="1">
    <source>
        <dbReference type="EMBL" id="ANS79502.1"/>
    </source>
</evidence>
<keyword evidence="2" id="KW-1185">Reference proteome</keyword>
<sequence>MQALGAHLLPSGKTEILVATQNGVLKSLDFGSTFVQVP</sequence>
<accession>A0A1B1NDI9</accession>
<protein>
    <submittedName>
        <fullName evidence="1">Uncharacterized protein</fullName>
    </submittedName>
</protein>
<proteinExistence type="predicted"/>
<name>A0A1B1NDI9_9MICO</name>
<reference evidence="1 2" key="1">
    <citation type="submission" date="2016-03" db="EMBL/GenBank/DDBJ databases">
        <title>Shallow-sea hydrothermal system.</title>
        <authorList>
            <person name="Tang K."/>
        </authorList>
    </citation>
    <scope>NUCLEOTIDE SEQUENCE [LARGE SCALE GENOMIC DNA]</scope>
    <source>
        <strain evidence="1 2">JLT9</strain>
    </source>
</reference>
<gene>
    <name evidence="1" type="ORF">SGUI_2106</name>
</gene>